<dbReference type="RefSeq" id="WP_106365831.1">
    <property type="nucleotide sequence ID" value="NZ_PVTJ01000009.1"/>
</dbReference>
<evidence type="ECO:0000256" key="1">
    <source>
        <dbReference type="SAM" id="MobiDB-lite"/>
    </source>
</evidence>
<keyword evidence="3" id="KW-1185">Reference proteome</keyword>
<organism evidence="2 3">
    <name type="scientific">Glycomyces artemisiae</name>
    <dbReference type="NCBI Taxonomy" id="1076443"/>
    <lineage>
        <taxon>Bacteria</taxon>
        <taxon>Bacillati</taxon>
        <taxon>Actinomycetota</taxon>
        <taxon>Actinomycetes</taxon>
        <taxon>Glycomycetales</taxon>
        <taxon>Glycomycetaceae</taxon>
        <taxon>Glycomyces</taxon>
    </lineage>
</organism>
<dbReference type="EMBL" id="PVTJ01000009">
    <property type="protein sequence ID" value="PRY56400.1"/>
    <property type="molecule type" value="Genomic_DNA"/>
</dbReference>
<evidence type="ECO:0000313" key="3">
    <source>
        <dbReference type="Proteomes" id="UP000238176"/>
    </source>
</evidence>
<evidence type="ECO:0000313" key="2">
    <source>
        <dbReference type="EMBL" id="PRY56400.1"/>
    </source>
</evidence>
<comment type="caution">
    <text evidence="2">The sequence shown here is derived from an EMBL/GenBank/DDBJ whole genome shotgun (WGS) entry which is preliminary data.</text>
</comment>
<accession>A0A2T0UEN7</accession>
<gene>
    <name evidence="2" type="ORF">B0I28_10949</name>
</gene>
<dbReference type="AlphaFoldDB" id="A0A2T0UEN7"/>
<name>A0A2T0UEN7_9ACTN</name>
<dbReference type="Proteomes" id="UP000238176">
    <property type="component" value="Unassembled WGS sequence"/>
</dbReference>
<sequence>MSGQAARRRGADAPARLEEEVPPEYPRRSREWYIARRLGCLDRYEAEHRKPFAVIDAVTLESV</sequence>
<protein>
    <submittedName>
        <fullName evidence="2">Uncharacterized protein</fullName>
    </submittedName>
</protein>
<reference evidence="2 3" key="1">
    <citation type="submission" date="2018-03" db="EMBL/GenBank/DDBJ databases">
        <title>Genomic Encyclopedia of Type Strains, Phase III (KMG-III): the genomes of soil and plant-associated and newly described type strains.</title>
        <authorList>
            <person name="Whitman W."/>
        </authorList>
    </citation>
    <scope>NUCLEOTIDE SEQUENCE [LARGE SCALE GENOMIC DNA]</scope>
    <source>
        <strain evidence="2 3">CGMCC 4.7067</strain>
    </source>
</reference>
<feature type="region of interest" description="Disordered" evidence="1">
    <location>
        <begin position="1"/>
        <end position="22"/>
    </location>
</feature>
<feature type="compositionally biased region" description="Basic and acidic residues" evidence="1">
    <location>
        <begin position="9"/>
        <end position="22"/>
    </location>
</feature>
<proteinExistence type="predicted"/>